<keyword evidence="2" id="KW-0813">Transport</keyword>
<evidence type="ECO:0000256" key="1">
    <source>
        <dbReference type="ARBA" id="ARBA00004651"/>
    </source>
</evidence>
<feature type="transmembrane region" description="Helical" evidence="7">
    <location>
        <begin position="169"/>
        <end position="194"/>
    </location>
</feature>
<feature type="transmembrane region" description="Helical" evidence="7">
    <location>
        <begin position="418"/>
        <end position="443"/>
    </location>
</feature>
<sequence length="448" mass="48721">MQSDYKSRVLDMTKGSPFQLLLYFSLPLFFGNLLQQLYSLADTSIAGHLLGDGALAQIGATAALYSLITNFAFGLNNGLALTVSKYFGAGEQKEMKQAVCWMVSISCIFAVFLTAGFLLLKYSLLSGLQIPEDTLAGALSYFTIILAGIPLTMAYNLEFSLLQAVGNSFTPLLFLLFSSVLNVGLDFLFMGSLAMGVQGAATATVLAQGISAVLCFFYIVKNYRGLHFHKKDLRVKPEFVLTMLWTGLSMALMSTIYNIGSVVLQSSINALGSVYIAAQMGARRLAELFYNPGLALAASIATYSSQNYGANCRSRITKGIKTALLLYGVWWLFAVLFTFLFAENAVKLITGSGSQEVVSNAVLYLQISIPMIPPMALLVIIRSALQGMGRPVLPLLCSVIELIGKVWFSLWAVPVWGYIAVCVCEPVLWVICALVILTAPIVYRREFA</sequence>
<keyword evidence="3" id="KW-1003">Cell membrane</keyword>
<dbReference type="PIRSF" id="PIRSF006603">
    <property type="entry name" value="DinF"/>
    <property type="match status" value="1"/>
</dbReference>
<dbReference type="InterPro" id="IPR048279">
    <property type="entry name" value="MdtK-like"/>
</dbReference>
<feature type="transmembrane region" description="Helical" evidence="7">
    <location>
        <begin position="139"/>
        <end position="157"/>
    </location>
</feature>
<feature type="transmembrane region" description="Helical" evidence="7">
    <location>
        <begin position="362"/>
        <end position="381"/>
    </location>
</feature>
<dbReference type="InterPro" id="IPR002528">
    <property type="entry name" value="MATE_fam"/>
</dbReference>
<feature type="transmembrane region" description="Helical" evidence="7">
    <location>
        <begin position="323"/>
        <end position="342"/>
    </location>
</feature>
<evidence type="ECO:0000313" key="9">
    <source>
        <dbReference type="Proteomes" id="UP001419084"/>
    </source>
</evidence>
<feature type="transmembrane region" description="Helical" evidence="7">
    <location>
        <begin position="58"/>
        <end position="79"/>
    </location>
</feature>
<evidence type="ECO:0000256" key="7">
    <source>
        <dbReference type="SAM" id="Phobius"/>
    </source>
</evidence>
<comment type="subcellular location">
    <subcellularLocation>
        <location evidence="1">Cell membrane</location>
        <topology evidence="1">Multi-pass membrane protein</topology>
    </subcellularLocation>
</comment>
<feature type="transmembrane region" description="Helical" evidence="7">
    <location>
        <begin position="99"/>
        <end position="119"/>
    </location>
</feature>
<keyword evidence="6 7" id="KW-0472">Membrane</keyword>
<feature type="transmembrane region" description="Helical" evidence="7">
    <location>
        <begin position="393"/>
        <end position="412"/>
    </location>
</feature>
<dbReference type="EMBL" id="BRPJ01000087">
    <property type="protein sequence ID" value="GLB32224.1"/>
    <property type="molecule type" value="Genomic_DNA"/>
</dbReference>
<evidence type="ECO:0000313" key="8">
    <source>
        <dbReference type="EMBL" id="GLB32224.1"/>
    </source>
</evidence>
<dbReference type="Proteomes" id="UP001419084">
    <property type="component" value="Unassembled WGS sequence"/>
</dbReference>
<dbReference type="RefSeq" id="WP_346066136.1">
    <property type="nucleotide sequence ID" value="NZ_BRPJ01000087.1"/>
</dbReference>
<feature type="transmembrane region" description="Helical" evidence="7">
    <location>
        <begin position="20"/>
        <end position="38"/>
    </location>
</feature>
<evidence type="ECO:0000256" key="3">
    <source>
        <dbReference type="ARBA" id="ARBA00022475"/>
    </source>
</evidence>
<comment type="caution">
    <text evidence="8">The sequence shown here is derived from an EMBL/GenBank/DDBJ whole genome shotgun (WGS) entry which is preliminary data.</text>
</comment>
<dbReference type="InterPro" id="IPR052031">
    <property type="entry name" value="Membrane_Transporter-Flippase"/>
</dbReference>
<protein>
    <submittedName>
        <fullName evidence="8">Multidrug transporter MatE</fullName>
    </submittedName>
</protein>
<dbReference type="PANTHER" id="PTHR43549:SF3">
    <property type="entry name" value="MULTIDRUG RESISTANCE PROTEIN YPNP-RELATED"/>
    <property type="match status" value="1"/>
</dbReference>
<evidence type="ECO:0000256" key="6">
    <source>
        <dbReference type="ARBA" id="ARBA00023136"/>
    </source>
</evidence>
<gene>
    <name evidence="8" type="primary">dinF_2</name>
    <name evidence="8" type="ORF">LAD12857_41470</name>
</gene>
<evidence type="ECO:0000256" key="5">
    <source>
        <dbReference type="ARBA" id="ARBA00022989"/>
    </source>
</evidence>
<dbReference type="Pfam" id="PF01554">
    <property type="entry name" value="MatE"/>
    <property type="match status" value="2"/>
</dbReference>
<dbReference type="PANTHER" id="PTHR43549">
    <property type="entry name" value="MULTIDRUG RESISTANCE PROTEIN YPNP-RELATED"/>
    <property type="match status" value="1"/>
</dbReference>
<evidence type="ECO:0000256" key="4">
    <source>
        <dbReference type="ARBA" id="ARBA00022692"/>
    </source>
</evidence>
<name>A0ABQ5MBM2_9FIRM</name>
<accession>A0ABQ5MBM2</accession>
<feature type="transmembrane region" description="Helical" evidence="7">
    <location>
        <begin position="200"/>
        <end position="219"/>
    </location>
</feature>
<feature type="transmembrane region" description="Helical" evidence="7">
    <location>
        <begin position="239"/>
        <end position="257"/>
    </location>
</feature>
<organism evidence="8 9">
    <name type="scientific">Lacrimispora amygdalina</name>
    <dbReference type="NCBI Taxonomy" id="253257"/>
    <lineage>
        <taxon>Bacteria</taxon>
        <taxon>Bacillati</taxon>
        <taxon>Bacillota</taxon>
        <taxon>Clostridia</taxon>
        <taxon>Lachnospirales</taxon>
        <taxon>Lachnospiraceae</taxon>
        <taxon>Lacrimispora</taxon>
    </lineage>
</organism>
<keyword evidence="4 7" id="KW-0812">Transmembrane</keyword>
<keyword evidence="5 7" id="KW-1133">Transmembrane helix</keyword>
<reference evidence="8 9" key="1">
    <citation type="journal article" date="2024" name="Int. J. Syst. Evol. Microbiol.">
        <title>Lacrimispora brassicae sp. nov. isolated from fermented cabbage, and proposal of Clostridium indicum Gundawar et al. 2019 and Clostridium methoxybenzovorans Mechichi et al. 1999 as heterotypic synonyms of Lacrimispora amygdalina (Parshina et al. 2003) Haas and Blanchard 2020 and Lacrimispora indolis (McClung and McCoy 1957) Haas and Blanchard 2020, respectively.</title>
        <authorList>
            <person name="Kobayashi H."/>
            <person name="Tanizawa Y."/>
            <person name="Sakamoto M."/>
            <person name="Ohkuma M."/>
            <person name="Tohno M."/>
        </authorList>
    </citation>
    <scope>NUCLEOTIDE SEQUENCE [LARGE SCALE GENOMIC DNA]</scope>
    <source>
        <strain evidence="8 9">DSM 12857</strain>
    </source>
</reference>
<keyword evidence="9" id="KW-1185">Reference proteome</keyword>
<proteinExistence type="predicted"/>
<evidence type="ECO:0000256" key="2">
    <source>
        <dbReference type="ARBA" id="ARBA00022448"/>
    </source>
</evidence>